<dbReference type="Proteomes" id="UP000015524">
    <property type="component" value="Unassembled WGS sequence"/>
</dbReference>
<evidence type="ECO:0000256" key="4">
    <source>
        <dbReference type="ARBA" id="ARBA00022989"/>
    </source>
</evidence>
<dbReference type="AlphaFoldDB" id="T0GYW9"/>
<evidence type="ECO:0000256" key="3">
    <source>
        <dbReference type="ARBA" id="ARBA00022692"/>
    </source>
</evidence>
<feature type="transmembrane region" description="Helical" evidence="6">
    <location>
        <begin position="105"/>
        <end position="122"/>
    </location>
</feature>
<keyword evidence="3 6" id="KW-0812">Transmembrane</keyword>
<dbReference type="InterPro" id="IPR019108">
    <property type="entry name" value="Caa3_assmbl_CtaG-rel"/>
</dbReference>
<dbReference type="OrthoDB" id="259025at2"/>
<dbReference type="EMBL" id="ATIB01000020">
    <property type="protein sequence ID" value="EQB05887.1"/>
    <property type="molecule type" value="Genomic_DNA"/>
</dbReference>
<keyword evidence="2" id="KW-1003">Cell membrane</keyword>
<sequence length="240" mass="25975">MILPHPLPYCGAAPDPAALLTRFNFDPRLLLALLIFAGFHLFVMRRRPGRGLLLGGWLVAAFAFISPLCALSVSLFSARVTQHMLLVLVAAPLLAARWPVRPPPLWGATACFFLSLWFWHMPVPYDATFRSSGLYWSMHLSLFGSAILLWAALLAHARKDVPAALAAGTISSMQMGLLGALLSLANRPLFTPHQLTTAAWGITPLADQQLGGAIMWVPGIFLFLWLALWAAGGALSGARA</sequence>
<accession>T0GYW9</accession>
<evidence type="ECO:0008006" key="9">
    <source>
        <dbReference type="Google" id="ProtNLM"/>
    </source>
</evidence>
<evidence type="ECO:0000313" key="8">
    <source>
        <dbReference type="Proteomes" id="UP000015524"/>
    </source>
</evidence>
<dbReference type="GO" id="GO:0005886">
    <property type="term" value="C:plasma membrane"/>
    <property type="evidence" value="ECO:0007669"/>
    <property type="project" value="UniProtKB-SubCell"/>
</dbReference>
<name>T0GYW9_9SPHN</name>
<keyword evidence="5 6" id="KW-0472">Membrane</keyword>
<keyword evidence="4 6" id="KW-1133">Transmembrane helix</keyword>
<keyword evidence="8" id="KW-1185">Reference proteome</keyword>
<feature type="transmembrane region" description="Helical" evidence="6">
    <location>
        <begin position="134"/>
        <end position="156"/>
    </location>
</feature>
<evidence type="ECO:0000256" key="6">
    <source>
        <dbReference type="SAM" id="Phobius"/>
    </source>
</evidence>
<evidence type="ECO:0000256" key="2">
    <source>
        <dbReference type="ARBA" id="ARBA00022475"/>
    </source>
</evidence>
<organism evidence="7 8">
    <name type="scientific">Sphingobium baderi LL03</name>
    <dbReference type="NCBI Taxonomy" id="1114964"/>
    <lineage>
        <taxon>Bacteria</taxon>
        <taxon>Pseudomonadati</taxon>
        <taxon>Pseudomonadota</taxon>
        <taxon>Alphaproteobacteria</taxon>
        <taxon>Sphingomonadales</taxon>
        <taxon>Sphingomonadaceae</taxon>
        <taxon>Sphingobium</taxon>
    </lineage>
</organism>
<dbReference type="eggNOG" id="COG3336">
    <property type="taxonomic scope" value="Bacteria"/>
</dbReference>
<comment type="subcellular location">
    <subcellularLocation>
        <location evidence="1">Cell membrane</location>
        <topology evidence="1">Multi-pass membrane protein</topology>
    </subcellularLocation>
</comment>
<protein>
    <recommendedName>
        <fullName evidence="9">Cytochrome c oxidase assembly protein</fullName>
    </recommendedName>
</protein>
<dbReference type="PATRIC" id="fig|1114964.3.peg.322"/>
<dbReference type="Pfam" id="PF09678">
    <property type="entry name" value="Caa3_CtaG"/>
    <property type="match status" value="2"/>
</dbReference>
<feature type="transmembrane region" description="Helical" evidence="6">
    <location>
        <begin position="163"/>
        <end position="185"/>
    </location>
</feature>
<evidence type="ECO:0000256" key="5">
    <source>
        <dbReference type="ARBA" id="ARBA00023136"/>
    </source>
</evidence>
<reference evidence="7 8" key="1">
    <citation type="journal article" date="2013" name="Genome Announc.">
        <title>Draft Genome Sequence of a Hexachlorocyclohexane-Degrading Bacterium, Sphingobium baderi Strain LL03T.</title>
        <authorList>
            <person name="Kaur J."/>
            <person name="Verma H."/>
            <person name="Tripathi C."/>
            <person name="Khurana J.P."/>
            <person name="Lal R."/>
        </authorList>
    </citation>
    <scope>NUCLEOTIDE SEQUENCE [LARGE SCALE GENOMIC DNA]</scope>
    <source>
        <strain evidence="7 8">LL03</strain>
    </source>
</reference>
<proteinExistence type="predicted"/>
<feature type="transmembrane region" description="Helical" evidence="6">
    <location>
        <begin position="51"/>
        <end position="74"/>
    </location>
</feature>
<feature type="transmembrane region" description="Helical" evidence="6">
    <location>
        <begin position="28"/>
        <end position="44"/>
    </location>
</feature>
<comment type="caution">
    <text evidence="7">The sequence shown here is derived from an EMBL/GenBank/DDBJ whole genome shotgun (WGS) entry which is preliminary data.</text>
</comment>
<dbReference type="RefSeq" id="WP_021243358.1">
    <property type="nucleotide sequence ID" value="NZ_ATIB01000020.1"/>
</dbReference>
<evidence type="ECO:0000313" key="7">
    <source>
        <dbReference type="EMBL" id="EQB05887.1"/>
    </source>
</evidence>
<evidence type="ECO:0000256" key="1">
    <source>
        <dbReference type="ARBA" id="ARBA00004651"/>
    </source>
</evidence>
<feature type="transmembrane region" description="Helical" evidence="6">
    <location>
        <begin position="80"/>
        <end position="98"/>
    </location>
</feature>
<feature type="transmembrane region" description="Helical" evidence="6">
    <location>
        <begin position="213"/>
        <end position="235"/>
    </location>
</feature>
<gene>
    <name evidence="7" type="ORF">L485_01730</name>
</gene>